<sequence length="350" mass="40693">MNSAGKIVSIPQEIMFEIFSWLPSNSLMRFKCVSKFCNSMVSDSAFLDIHKCHSVRTKFLVHGEGVYYTAEEKKDGKASASVLQLDTFNNHYNCNPAYSRLNCVNGLFCGYESSYMQATIFNPSTKQVQFLPKPNEGKCWNTFSLGFESEENKYKVLRTTYHPRERHTKYWVFTLGIDKSWRDTQNIFPCIPYSMPSVCTSGVIYQFAMADYISIVAFDVKSEKIENIALWYAVEFVYYYQLIEVKSKLGVIDCRKWVRGYFDLWILEKTPKREWERHIIGVPSIWKTTKPKFASFFDGEIVFVVNSGDSCCLCYDFTRKSWRELKIKGHPKENDIKGIYSYVESLVPFG</sequence>
<dbReference type="EMBL" id="JAWPEI010000001">
    <property type="protein sequence ID" value="KAK4736989.1"/>
    <property type="molecule type" value="Genomic_DNA"/>
</dbReference>
<organism evidence="2 3">
    <name type="scientific">Solanum pinnatisectum</name>
    <name type="common">tansyleaf nightshade</name>
    <dbReference type="NCBI Taxonomy" id="50273"/>
    <lineage>
        <taxon>Eukaryota</taxon>
        <taxon>Viridiplantae</taxon>
        <taxon>Streptophyta</taxon>
        <taxon>Embryophyta</taxon>
        <taxon>Tracheophyta</taxon>
        <taxon>Spermatophyta</taxon>
        <taxon>Magnoliopsida</taxon>
        <taxon>eudicotyledons</taxon>
        <taxon>Gunneridae</taxon>
        <taxon>Pentapetalae</taxon>
        <taxon>asterids</taxon>
        <taxon>lamiids</taxon>
        <taxon>Solanales</taxon>
        <taxon>Solanaceae</taxon>
        <taxon>Solanoideae</taxon>
        <taxon>Solaneae</taxon>
        <taxon>Solanum</taxon>
    </lineage>
</organism>
<dbReference type="InterPro" id="IPR017451">
    <property type="entry name" value="F-box-assoc_interact_dom"/>
</dbReference>
<dbReference type="PANTHER" id="PTHR31111:SF139">
    <property type="entry name" value="F-BOX ASSOCIATED DOMAIN-CONTAINING PROTEIN"/>
    <property type="match status" value="1"/>
</dbReference>
<evidence type="ECO:0000313" key="2">
    <source>
        <dbReference type="EMBL" id="KAK4736989.1"/>
    </source>
</evidence>
<feature type="domain" description="F-box" evidence="1">
    <location>
        <begin position="4"/>
        <end position="49"/>
    </location>
</feature>
<dbReference type="InterPro" id="IPR001810">
    <property type="entry name" value="F-box_dom"/>
</dbReference>
<dbReference type="SUPFAM" id="SSF81383">
    <property type="entry name" value="F-box domain"/>
    <property type="match status" value="1"/>
</dbReference>
<accession>A0AAV9MGA6</accession>
<dbReference type="InterPro" id="IPR013187">
    <property type="entry name" value="F-box-assoc_dom_typ3"/>
</dbReference>
<comment type="caution">
    <text evidence="2">The sequence shown here is derived from an EMBL/GenBank/DDBJ whole genome shotgun (WGS) entry which is preliminary data.</text>
</comment>
<proteinExistence type="predicted"/>
<dbReference type="Gene3D" id="1.20.1280.50">
    <property type="match status" value="1"/>
</dbReference>
<gene>
    <name evidence="2" type="ORF">R3W88_000686</name>
</gene>
<evidence type="ECO:0000259" key="1">
    <source>
        <dbReference type="PROSITE" id="PS50181"/>
    </source>
</evidence>
<dbReference type="InterPro" id="IPR036047">
    <property type="entry name" value="F-box-like_dom_sf"/>
</dbReference>
<name>A0AAV9MGA6_9SOLN</name>
<dbReference type="NCBIfam" id="TIGR01640">
    <property type="entry name" value="F_box_assoc_1"/>
    <property type="match status" value="1"/>
</dbReference>
<dbReference type="SMART" id="SM00256">
    <property type="entry name" value="FBOX"/>
    <property type="match status" value="1"/>
</dbReference>
<keyword evidence="3" id="KW-1185">Reference proteome</keyword>
<dbReference type="PROSITE" id="PS50181">
    <property type="entry name" value="FBOX"/>
    <property type="match status" value="1"/>
</dbReference>
<protein>
    <recommendedName>
        <fullName evidence="1">F-box domain-containing protein</fullName>
    </recommendedName>
</protein>
<dbReference type="Pfam" id="PF08268">
    <property type="entry name" value="FBA_3"/>
    <property type="match status" value="1"/>
</dbReference>
<evidence type="ECO:0000313" key="3">
    <source>
        <dbReference type="Proteomes" id="UP001311915"/>
    </source>
</evidence>
<dbReference type="Proteomes" id="UP001311915">
    <property type="component" value="Unassembled WGS sequence"/>
</dbReference>
<dbReference type="AlphaFoldDB" id="A0AAV9MGA6"/>
<reference evidence="2 3" key="1">
    <citation type="submission" date="2023-10" db="EMBL/GenBank/DDBJ databases">
        <title>Genome-Wide Identification Analysis in wild type Solanum Pinnatisectum Reveals Some Genes Defensing Phytophthora Infestans.</title>
        <authorList>
            <person name="Sun C."/>
        </authorList>
    </citation>
    <scope>NUCLEOTIDE SEQUENCE [LARGE SCALE GENOMIC DNA]</scope>
    <source>
        <strain evidence="2">LQN</strain>
        <tissue evidence="2">Leaf</tissue>
    </source>
</reference>
<dbReference type="Pfam" id="PF00646">
    <property type="entry name" value="F-box"/>
    <property type="match status" value="1"/>
</dbReference>
<dbReference type="PANTHER" id="PTHR31111">
    <property type="entry name" value="BNAA05G37150D PROTEIN-RELATED"/>
    <property type="match status" value="1"/>
</dbReference>